<evidence type="ECO:0000259" key="10">
    <source>
        <dbReference type="Pfam" id="PF00724"/>
    </source>
</evidence>
<dbReference type="GO" id="GO:0016491">
    <property type="term" value="F:oxidoreductase activity"/>
    <property type="evidence" value="ECO:0007669"/>
    <property type="project" value="UniProtKB-KW"/>
</dbReference>
<name>A0A9X7UXR7_9GAMM</name>
<dbReference type="Gene3D" id="3.40.50.720">
    <property type="entry name" value="NAD(P)-binding Rossmann-like Domain"/>
    <property type="match status" value="1"/>
</dbReference>
<dbReference type="Pfam" id="PF07992">
    <property type="entry name" value="Pyr_redox_2"/>
    <property type="match status" value="1"/>
</dbReference>
<dbReference type="InterPro" id="IPR013785">
    <property type="entry name" value="Aldolase_TIM"/>
</dbReference>
<evidence type="ECO:0000256" key="6">
    <source>
        <dbReference type="ARBA" id="ARBA00022723"/>
    </source>
</evidence>
<keyword evidence="7" id="KW-0560">Oxidoreductase</keyword>
<accession>A0A9X7UXR7</accession>
<dbReference type="FunFam" id="3.20.20.70:FF:000082">
    <property type="entry name" value="NADPH-dependent 2,4-dienoyl-CoA reductase"/>
    <property type="match status" value="1"/>
</dbReference>
<keyword evidence="8" id="KW-0408">Iron</keyword>
<evidence type="ECO:0000313" key="13">
    <source>
        <dbReference type="Proteomes" id="UP000596074"/>
    </source>
</evidence>
<comment type="cofactor">
    <cofactor evidence="1">
        <name>FMN</name>
        <dbReference type="ChEBI" id="CHEBI:58210"/>
    </cofactor>
</comment>
<evidence type="ECO:0000256" key="9">
    <source>
        <dbReference type="ARBA" id="ARBA00023014"/>
    </source>
</evidence>
<comment type="cofactor">
    <cofactor evidence="2">
        <name>[4Fe-4S] cluster</name>
        <dbReference type="ChEBI" id="CHEBI:49883"/>
    </cofactor>
</comment>
<dbReference type="GO" id="GO:0046872">
    <property type="term" value="F:metal ion binding"/>
    <property type="evidence" value="ECO:0007669"/>
    <property type="project" value="UniProtKB-KW"/>
</dbReference>
<feature type="domain" description="NADH:flavin oxidoreductase/NADH oxidase N-terminal" evidence="10">
    <location>
        <begin position="7"/>
        <end position="331"/>
    </location>
</feature>
<gene>
    <name evidence="12" type="ORF">GJQ55_05625</name>
</gene>
<dbReference type="InterPro" id="IPR036188">
    <property type="entry name" value="FAD/NAD-bd_sf"/>
</dbReference>
<dbReference type="RefSeq" id="WP_228346543.1">
    <property type="nucleotide sequence ID" value="NZ_CP046056.1"/>
</dbReference>
<dbReference type="PRINTS" id="PR00368">
    <property type="entry name" value="FADPNR"/>
</dbReference>
<dbReference type="SUPFAM" id="SSF51395">
    <property type="entry name" value="FMN-linked oxidoreductases"/>
    <property type="match status" value="1"/>
</dbReference>
<proteinExistence type="inferred from homology"/>
<evidence type="ECO:0000256" key="2">
    <source>
        <dbReference type="ARBA" id="ARBA00001966"/>
    </source>
</evidence>
<keyword evidence="5" id="KW-0288">FMN</keyword>
<comment type="similarity">
    <text evidence="3">In the N-terminal section; belongs to the NADH:flavin oxidoreductase/NADH oxidase family.</text>
</comment>
<evidence type="ECO:0000259" key="11">
    <source>
        <dbReference type="Pfam" id="PF07992"/>
    </source>
</evidence>
<keyword evidence="9" id="KW-0411">Iron-sulfur</keyword>
<dbReference type="Pfam" id="PF00724">
    <property type="entry name" value="Oxidored_FMN"/>
    <property type="match status" value="1"/>
</dbReference>
<protein>
    <submittedName>
        <fullName evidence="12">NAD(P)-binding protein</fullName>
    </submittedName>
</protein>
<evidence type="ECO:0000256" key="1">
    <source>
        <dbReference type="ARBA" id="ARBA00001917"/>
    </source>
</evidence>
<dbReference type="GO" id="GO:0051536">
    <property type="term" value="F:iron-sulfur cluster binding"/>
    <property type="evidence" value="ECO:0007669"/>
    <property type="project" value="UniProtKB-KW"/>
</dbReference>
<dbReference type="InterPro" id="IPR023753">
    <property type="entry name" value="FAD/NAD-binding_dom"/>
</dbReference>
<organism evidence="12 13">
    <name type="scientific">Venatoribacter cucullus</name>
    <dbReference type="NCBI Taxonomy" id="2661630"/>
    <lineage>
        <taxon>Bacteria</taxon>
        <taxon>Pseudomonadati</taxon>
        <taxon>Pseudomonadota</taxon>
        <taxon>Gammaproteobacteria</taxon>
        <taxon>Oceanospirillales</taxon>
        <taxon>Oceanospirillaceae</taxon>
        <taxon>Venatoribacter</taxon>
    </lineage>
</organism>
<dbReference type="Gene3D" id="3.20.20.70">
    <property type="entry name" value="Aldolase class I"/>
    <property type="match status" value="1"/>
</dbReference>
<evidence type="ECO:0000256" key="7">
    <source>
        <dbReference type="ARBA" id="ARBA00023002"/>
    </source>
</evidence>
<dbReference type="PRINTS" id="PR00469">
    <property type="entry name" value="PNDRDTASEII"/>
</dbReference>
<dbReference type="Gene3D" id="3.50.50.60">
    <property type="entry name" value="FAD/NAD(P)-binding domain"/>
    <property type="match status" value="1"/>
</dbReference>
<sequence length="680" mass="74565">MSKYPHILQPLDLGFTTLKNRVMMGSMHTGLEDRPWHFDELAEYFAERARGGVGLLVTGGFSPNRRGDLLPFGSKMISRWQVPFHRKVTNAVHENGSKILLQILHAGRYGYTPFNVAPSAIQAPINPFKPKELSSRDIYKTIDQYVRAGKLAQKAGYDGVEIMGSEGYFITQMINKRTNQRSDEWGGSYENRIRFPLEIVRKMRAEVGEKFIIMFRLSMLDLVEEASDMEEVLILAKELEKAGVTLINTGIGWHEARVPTIVTSVPRAAFADVTAKVKAAVNVPVVASNRINMPDTAEEILSAGKADMVSMARPLLADPYWVKKVAEGRENEINTCIACNQACLDHTFENKRASCLVNPRACHETTLVYKPVTQAKKVAVVGAGPAGLACAVVAAERGHNVTIFEGRGEIGGQFNYASKIPGKEEFKETIRYFNAMIAKHGIDLKLNHRVSADELKAGGFDEVVIATGVAPRMPNIPGIDSPKVLSYQEVLDKELQLGKTVAVMGAGGIGFDISEYLTHEGESTTLNLDAWMKEWGVDITNSTRGGLMKPEVEASPRKVIMMQRKASSLGKGLNKTTGWVHRAVMKMKGVEQIGGVSYDKIDEQGLHITITKGEDSSQRVLDVDNIVICAGQVSVNELHETLKADESKTFGLHLVGGAEFAGELDAKRAIKLASELAASL</sequence>
<feature type="domain" description="FAD/NAD(P)-binding" evidence="11">
    <location>
        <begin position="376"/>
        <end position="641"/>
    </location>
</feature>
<keyword evidence="6" id="KW-0479">Metal-binding</keyword>
<evidence type="ECO:0000256" key="8">
    <source>
        <dbReference type="ARBA" id="ARBA00023004"/>
    </source>
</evidence>
<dbReference type="KEGG" id="vcw:GJQ55_05625"/>
<dbReference type="PANTHER" id="PTHR42917:SF2">
    <property type="entry name" value="2,4-DIENOYL-COA REDUCTASE [(2E)-ENOYL-COA-PRODUCING]"/>
    <property type="match status" value="1"/>
</dbReference>
<dbReference type="InterPro" id="IPR001155">
    <property type="entry name" value="OxRdtase_FMN_N"/>
</dbReference>
<dbReference type="CDD" id="cd02930">
    <property type="entry name" value="DCR_FMN"/>
    <property type="match status" value="1"/>
</dbReference>
<dbReference type="InterPro" id="IPR051793">
    <property type="entry name" value="NADH:flavin_oxidoreductase"/>
</dbReference>
<keyword evidence="13" id="KW-1185">Reference proteome</keyword>
<dbReference type="Proteomes" id="UP000596074">
    <property type="component" value="Chromosome"/>
</dbReference>
<evidence type="ECO:0000256" key="4">
    <source>
        <dbReference type="ARBA" id="ARBA00022630"/>
    </source>
</evidence>
<dbReference type="SUPFAM" id="SSF51905">
    <property type="entry name" value="FAD/NAD(P)-binding domain"/>
    <property type="match status" value="1"/>
</dbReference>
<dbReference type="GO" id="GO:0010181">
    <property type="term" value="F:FMN binding"/>
    <property type="evidence" value="ECO:0007669"/>
    <property type="project" value="InterPro"/>
</dbReference>
<evidence type="ECO:0000256" key="5">
    <source>
        <dbReference type="ARBA" id="ARBA00022643"/>
    </source>
</evidence>
<evidence type="ECO:0000313" key="12">
    <source>
        <dbReference type="EMBL" id="QQD23991.1"/>
    </source>
</evidence>
<dbReference type="AlphaFoldDB" id="A0A9X7UXR7"/>
<reference evidence="12 13" key="1">
    <citation type="submission" date="2019-11" db="EMBL/GenBank/DDBJ databases">
        <title>Venatorbacter sp. nov. a predator of Campylobacter and other Gram-negative bacteria.</title>
        <authorList>
            <person name="Saeedi A."/>
            <person name="Cummings N.J."/>
            <person name="Connerton I.F."/>
            <person name="Connerton P.L."/>
        </authorList>
    </citation>
    <scope>NUCLEOTIDE SEQUENCE [LARGE SCALE GENOMIC DNA]</scope>
    <source>
        <strain evidence="12">XL5</strain>
    </source>
</reference>
<dbReference type="PANTHER" id="PTHR42917">
    <property type="entry name" value="2,4-DIENOYL-COA REDUCTASE"/>
    <property type="match status" value="1"/>
</dbReference>
<dbReference type="EMBL" id="CP046056">
    <property type="protein sequence ID" value="QQD23991.1"/>
    <property type="molecule type" value="Genomic_DNA"/>
</dbReference>
<keyword evidence="4" id="KW-0285">Flavoprotein</keyword>
<evidence type="ECO:0000256" key="3">
    <source>
        <dbReference type="ARBA" id="ARBA00011048"/>
    </source>
</evidence>